<gene>
    <name evidence="2" type="ORF">JOQ06_012270</name>
</gene>
<feature type="non-terminal residue" evidence="2">
    <location>
        <position position="1"/>
    </location>
</feature>
<evidence type="ECO:0000313" key="3">
    <source>
        <dbReference type="Proteomes" id="UP001219934"/>
    </source>
</evidence>
<proteinExistence type="predicted"/>
<name>A0AAD6BD13_9TELE</name>
<feature type="compositionally biased region" description="Pro residues" evidence="1">
    <location>
        <begin position="133"/>
        <end position="147"/>
    </location>
</feature>
<evidence type="ECO:0000256" key="1">
    <source>
        <dbReference type="SAM" id="MobiDB-lite"/>
    </source>
</evidence>
<organism evidence="2 3">
    <name type="scientific">Pogonophryne albipinna</name>
    <dbReference type="NCBI Taxonomy" id="1090488"/>
    <lineage>
        <taxon>Eukaryota</taxon>
        <taxon>Metazoa</taxon>
        <taxon>Chordata</taxon>
        <taxon>Craniata</taxon>
        <taxon>Vertebrata</taxon>
        <taxon>Euteleostomi</taxon>
        <taxon>Actinopterygii</taxon>
        <taxon>Neopterygii</taxon>
        <taxon>Teleostei</taxon>
        <taxon>Neoteleostei</taxon>
        <taxon>Acanthomorphata</taxon>
        <taxon>Eupercaria</taxon>
        <taxon>Perciformes</taxon>
        <taxon>Notothenioidei</taxon>
        <taxon>Pogonophryne</taxon>
    </lineage>
</organism>
<evidence type="ECO:0000313" key="2">
    <source>
        <dbReference type="EMBL" id="KAJ4942404.1"/>
    </source>
</evidence>
<dbReference type="AlphaFoldDB" id="A0AAD6BD13"/>
<accession>A0AAD6BD13</accession>
<protein>
    <submittedName>
        <fullName evidence="2">Uncharacterized protein</fullName>
    </submittedName>
</protein>
<comment type="caution">
    <text evidence="2">The sequence shown here is derived from an EMBL/GenBank/DDBJ whole genome shotgun (WGS) entry which is preliminary data.</text>
</comment>
<feature type="region of interest" description="Disordered" evidence="1">
    <location>
        <begin position="123"/>
        <end position="149"/>
    </location>
</feature>
<dbReference type="EMBL" id="JAPTMU010000006">
    <property type="protein sequence ID" value="KAJ4942404.1"/>
    <property type="molecule type" value="Genomic_DNA"/>
</dbReference>
<sequence>MEDYDVRSAASIMASVKEQEARFEQLTRALEEERRNVTLQLDRSALPPNTPTSQPLAWQQVVMQVPLIGCGLLPSSGQCVWDICVLACAPFDAGGLLHPQFVEFNTACSSVQCTLGGDVQAMAQHSTNNRSSRPPPHFHPHSPPPSPVWAQWKQRTKGAIVTEDLSSHWQGPGAPVLS</sequence>
<reference evidence="2" key="1">
    <citation type="submission" date="2022-11" db="EMBL/GenBank/DDBJ databases">
        <title>Chromosome-level genome of Pogonophryne albipinna.</title>
        <authorList>
            <person name="Jo E."/>
        </authorList>
    </citation>
    <scope>NUCLEOTIDE SEQUENCE</scope>
    <source>
        <strain evidence="2">SGF0006</strain>
        <tissue evidence="2">Muscle</tissue>
    </source>
</reference>
<keyword evidence="3" id="KW-1185">Reference proteome</keyword>
<dbReference type="Proteomes" id="UP001219934">
    <property type="component" value="Unassembled WGS sequence"/>
</dbReference>